<dbReference type="AlphaFoldDB" id="A0AAJ4W1J6"/>
<gene>
    <name evidence="1" type="ORF">SAMN04488089_10241</name>
</gene>
<dbReference type="EMBL" id="FOFY01000002">
    <property type="protein sequence ID" value="SEQ20013.1"/>
    <property type="molecule type" value="Genomic_DNA"/>
</dbReference>
<keyword evidence="2" id="KW-1185">Reference proteome</keyword>
<proteinExistence type="predicted"/>
<dbReference type="InterPro" id="IPR035069">
    <property type="entry name" value="TTHA1013/TTHA0281-like"/>
</dbReference>
<comment type="caution">
    <text evidence="1">The sequence shown here is derived from an EMBL/GenBank/DDBJ whole genome shotgun (WGS) entry which is preliminary data.</text>
</comment>
<accession>A0AAJ4W1J6</accession>
<dbReference type="KEGG" id="mpw:MPR_1547"/>
<sequence>MRIKVILERSKTGYSAYSEELQGAVTVGDTFDEVKANFKEVLSMEIDYLKELGNNERALELSLAEVVYYLDLNTFFDSYELFNKTKLATYLGINPSLLRRLSVEPVELSDKKAKQIQDGLHKLADELKEYHFV</sequence>
<name>A0AAJ4W1J6_MYRPR</name>
<evidence type="ECO:0000313" key="1">
    <source>
        <dbReference type="EMBL" id="SEQ20013.1"/>
    </source>
</evidence>
<dbReference type="SUPFAM" id="SSF143100">
    <property type="entry name" value="TTHA1013/TTHA0281-like"/>
    <property type="match status" value="1"/>
</dbReference>
<dbReference type="Proteomes" id="UP000183496">
    <property type="component" value="Unassembled WGS sequence"/>
</dbReference>
<reference evidence="1 2" key="1">
    <citation type="submission" date="2016-10" db="EMBL/GenBank/DDBJ databases">
        <authorList>
            <person name="Varghese N."/>
            <person name="Submissions S."/>
        </authorList>
    </citation>
    <scope>NUCLEOTIDE SEQUENCE [LARGE SCALE GENOMIC DNA]</scope>
    <source>
        <strain evidence="2">DSM 19823 / KCTC 23066 / CCTCC M 208030 / D25</strain>
    </source>
</reference>
<dbReference type="RefSeq" id="WP_016649511.1">
    <property type="nucleotide sequence ID" value="NZ_CP010817.1"/>
</dbReference>
<organism evidence="1 2">
    <name type="scientific">Myroides profundi</name>
    <dbReference type="NCBI Taxonomy" id="480520"/>
    <lineage>
        <taxon>Bacteria</taxon>
        <taxon>Pseudomonadati</taxon>
        <taxon>Bacteroidota</taxon>
        <taxon>Flavobacteriia</taxon>
        <taxon>Flavobacteriales</taxon>
        <taxon>Flavobacteriaceae</taxon>
        <taxon>Myroides</taxon>
    </lineage>
</organism>
<dbReference type="Gene3D" id="3.30.160.250">
    <property type="match status" value="1"/>
</dbReference>
<protein>
    <submittedName>
        <fullName evidence="1">Predicted nuclease of the RNAse H fold, HicB family</fullName>
    </submittedName>
</protein>
<evidence type="ECO:0000313" key="2">
    <source>
        <dbReference type="Proteomes" id="UP000183496"/>
    </source>
</evidence>